<evidence type="ECO:0000256" key="3">
    <source>
        <dbReference type="ARBA" id="ARBA00022573"/>
    </source>
</evidence>
<dbReference type="GO" id="GO:0030788">
    <property type="term" value="F:precorrin-2 C20-methyltransferase activity"/>
    <property type="evidence" value="ECO:0007669"/>
    <property type="project" value="UniProtKB-EC"/>
</dbReference>
<name>A0A6N6N3Y7_9BACT</name>
<evidence type="ECO:0000256" key="6">
    <source>
        <dbReference type="ARBA" id="ARBA00022691"/>
    </source>
</evidence>
<dbReference type="InterPro" id="IPR035996">
    <property type="entry name" value="4pyrrol_Methylase_sf"/>
</dbReference>
<dbReference type="InterPro" id="IPR014776">
    <property type="entry name" value="4pyrrole_Mease_sub2"/>
</dbReference>
<dbReference type="Pfam" id="PF00590">
    <property type="entry name" value="TP_methylase"/>
    <property type="match status" value="1"/>
</dbReference>
<keyword evidence="10" id="KW-1185">Reference proteome</keyword>
<dbReference type="EMBL" id="WAIE01000002">
    <property type="protein sequence ID" value="KAB1442287.1"/>
    <property type="molecule type" value="Genomic_DNA"/>
</dbReference>
<gene>
    <name evidence="9" type="primary">cobI</name>
    <name evidence="9" type="ORF">F8A88_07485</name>
</gene>
<dbReference type="GO" id="GO:0032259">
    <property type="term" value="P:methylation"/>
    <property type="evidence" value="ECO:0007669"/>
    <property type="project" value="UniProtKB-KW"/>
</dbReference>
<dbReference type="Proteomes" id="UP000438699">
    <property type="component" value="Unassembled WGS sequence"/>
</dbReference>
<comment type="similarity">
    <text evidence="2 7">Belongs to the precorrin methyltransferase family.</text>
</comment>
<keyword evidence="3" id="KW-0169">Cobalamin biosynthesis</keyword>
<dbReference type="GO" id="GO:0009236">
    <property type="term" value="P:cobalamin biosynthetic process"/>
    <property type="evidence" value="ECO:0007669"/>
    <property type="project" value="UniProtKB-UniRule"/>
</dbReference>
<accession>A0A6N6N3Y7</accession>
<protein>
    <submittedName>
        <fullName evidence="9">Precorrin-2 C(20)-methyltransferase</fullName>
        <ecNumber evidence="9">2.1.1.130</ecNumber>
    </submittedName>
</protein>
<feature type="domain" description="Tetrapyrrole methylase" evidence="8">
    <location>
        <begin position="6"/>
        <end position="214"/>
    </location>
</feature>
<keyword evidence="5 9" id="KW-0808">Transferase</keyword>
<proteinExistence type="inferred from homology"/>
<comment type="caution">
    <text evidence="9">The sequence shown here is derived from an EMBL/GenBank/DDBJ whole genome shotgun (WGS) entry which is preliminary data.</text>
</comment>
<evidence type="ECO:0000256" key="1">
    <source>
        <dbReference type="ARBA" id="ARBA00004953"/>
    </source>
</evidence>
<organism evidence="9 10">
    <name type="scientific">Pseudodesulfovibrio senegalensis</name>
    <dbReference type="NCBI Taxonomy" id="1721087"/>
    <lineage>
        <taxon>Bacteria</taxon>
        <taxon>Pseudomonadati</taxon>
        <taxon>Thermodesulfobacteriota</taxon>
        <taxon>Desulfovibrionia</taxon>
        <taxon>Desulfovibrionales</taxon>
        <taxon>Desulfovibrionaceae</taxon>
    </lineage>
</organism>
<dbReference type="PANTHER" id="PTHR43467:SF2">
    <property type="entry name" value="COBALT-PRECORRIN-2 C(20)-METHYLTRANSFERASE"/>
    <property type="match status" value="1"/>
</dbReference>
<dbReference type="NCBIfam" id="TIGR01467">
    <property type="entry name" value="cobI_cbiL"/>
    <property type="match status" value="1"/>
</dbReference>
<comment type="pathway">
    <text evidence="1">Cofactor biosynthesis; adenosylcobalamin biosynthesis.</text>
</comment>
<dbReference type="PANTHER" id="PTHR43467">
    <property type="entry name" value="COBALT-PRECORRIN-2 C(20)-METHYLTRANSFERASE"/>
    <property type="match status" value="1"/>
</dbReference>
<evidence type="ECO:0000256" key="5">
    <source>
        <dbReference type="ARBA" id="ARBA00022679"/>
    </source>
</evidence>
<dbReference type="InterPro" id="IPR006364">
    <property type="entry name" value="CobI/CbiL/CobIJ_dom"/>
</dbReference>
<dbReference type="InterPro" id="IPR012382">
    <property type="entry name" value="CobI/CbiL"/>
</dbReference>
<keyword evidence="4 9" id="KW-0489">Methyltransferase</keyword>
<dbReference type="InterPro" id="IPR000878">
    <property type="entry name" value="4pyrrol_Mease"/>
</dbReference>
<dbReference type="InterPro" id="IPR014777">
    <property type="entry name" value="4pyrrole_Mease_sub1"/>
</dbReference>
<evidence type="ECO:0000259" key="8">
    <source>
        <dbReference type="Pfam" id="PF00590"/>
    </source>
</evidence>
<evidence type="ECO:0000313" key="9">
    <source>
        <dbReference type="EMBL" id="KAB1442287.1"/>
    </source>
</evidence>
<dbReference type="SUPFAM" id="SSF53790">
    <property type="entry name" value="Tetrapyrrole methylase"/>
    <property type="match status" value="1"/>
</dbReference>
<dbReference type="PIRSF" id="PIRSF036427">
    <property type="entry name" value="Precrrn-2_mtase"/>
    <property type="match status" value="1"/>
</dbReference>
<dbReference type="CDD" id="cd11645">
    <property type="entry name" value="Precorrin_2_C20_MT"/>
    <property type="match status" value="1"/>
</dbReference>
<reference evidence="9 10" key="1">
    <citation type="journal article" date="2017" name="Int. J. Syst. Evol. Microbiol.">
        <title>Desulfovibrio senegalensis sp. nov., a mesophilic sulfate reducer isolated from marine sediment.</title>
        <authorList>
            <person name="Thioye A."/>
            <person name="Gam Z.B.A."/>
            <person name="Mbengue M."/>
            <person name="Cayol J.L."/>
            <person name="Joseph-Bartoli M."/>
            <person name="Toure-Kane C."/>
            <person name="Labat M."/>
        </authorList>
    </citation>
    <scope>NUCLEOTIDE SEQUENCE [LARGE SCALE GENOMIC DNA]</scope>
    <source>
        <strain evidence="9 10">DSM 101509</strain>
    </source>
</reference>
<evidence type="ECO:0000256" key="4">
    <source>
        <dbReference type="ARBA" id="ARBA00022603"/>
    </source>
</evidence>
<dbReference type="RefSeq" id="WP_151150508.1">
    <property type="nucleotide sequence ID" value="NZ_WAIE01000002.1"/>
</dbReference>
<dbReference type="OrthoDB" id="9804789at2"/>
<evidence type="ECO:0000313" key="10">
    <source>
        <dbReference type="Proteomes" id="UP000438699"/>
    </source>
</evidence>
<sequence length="238" mass="26402">MTKPGMLHGIGVGPGDPELLTFKAVRMIHNANVVFAAASTKNDYSTALNIARPHMREDVRVVQLGFPMTRDKAVLQSAWEANARIVARELHAGNDGVFLTLGDPLTYSTFGYLQNMLKRLEPDLRIGVVPGITSYQAAAARVGFVLAESEESLVLTSGVCKKERLKELLDKADNAVILKAYKNFAEIRDTLNELRLNDRTVLVSRLGMDNESILMDIKDAPERPHYFSLALVRKNTHE</sequence>
<dbReference type="Gene3D" id="3.30.950.10">
    <property type="entry name" value="Methyltransferase, Cobalt-precorrin-4 Transmethylase, Domain 2"/>
    <property type="match status" value="1"/>
</dbReference>
<keyword evidence="6" id="KW-0949">S-adenosyl-L-methionine</keyword>
<dbReference type="AlphaFoldDB" id="A0A6N6N3Y7"/>
<dbReference type="EC" id="2.1.1.130" evidence="9"/>
<evidence type="ECO:0000256" key="2">
    <source>
        <dbReference type="ARBA" id="ARBA00005879"/>
    </source>
</evidence>
<dbReference type="Gene3D" id="3.40.1010.10">
    <property type="entry name" value="Cobalt-precorrin-4 Transmethylase, Domain 1"/>
    <property type="match status" value="1"/>
</dbReference>
<evidence type="ECO:0000256" key="7">
    <source>
        <dbReference type="PIRNR" id="PIRNR036427"/>
    </source>
</evidence>
<dbReference type="UniPathway" id="UPA00148"/>